<dbReference type="RefSeq" id="WP_344429061.1">
    <property type="nucleotide sequence ID" value="NZ_BAAANN010000038.1"/>
</dbReference>
<proteinExistence type="predicted"/>
<dbReference type="Proteomes" id="UP001501116">
    <property type="component" value="Unassembled WGS sequence"/>
</dbReference>
<gene>
    <name evidence="2" type="ORF">GCM10009754_70650</name>
</gene>
<sequence length="154" mass="16757">MRSPSTSPHSARSRITAEQRAAAVAAMDELDQEESKITRSMVHGTTEPAKRAALLEKVADIYEQQARIRPDLGGRAAAITVFQKHRRGEAREARATARMEILRGQLVAAGVDVPDPLLGLLPGSEERIVGYISSLFELWLRHLGTGPRPAVGGR</sequence>
<comment type="caution">
    <text evidence="2">The sequence shown here is derived from an EMBL/GenBank/DDBJ whole genome shotgun (WGS) entry which is preliminary data.</text>
</comment>
<evidence type="ECO:0000256" key="1">
    <source>
        <dbReference type="SAM" id="MobiDB-lite"/>
    </source>
</evidence>
<protein>
    <submittedName>
        <fullName evidence="2">Uncharacterized protein</fullName>
    </submittedName>
</protein>
<keyword evidence="3" id="KW-1185">Reference proteome</keyword>
<organism evidence="2 3">
    <name type="scientific">Amycolatopsis minnesotensis</name>
    <dbReference type="NCBI Taxonomy" id="337894"/>
    <lineage>
        <taxon>Bacteria</taxon>
        <taxon>Bacillati</taxon>
        <taxon>Actinomycetota</taxon>
        <taxon>Actinomycetes</taxon>
        <taxon>Pseudonocardiales</taxon>
        <taxon>Pseudonocardiaceae</taxon>
        <taxon>Amycolatopsis</taxon>
    </lineage>
</organism>
<evidence type="ECO:0000313" key="3">
    <source>
        <dbReference type="Proteomes" id="UP001501116"/>
    </source>
</evidence>
<dbReference type="EMBL" id="BAAANN010000038">
    <property type="protein sequence ID" value="GAA1983374.1"/>
    <property type="molecule type" value="Genomic_DNA"/>
</dbReference>
<evidence type="ECO:0000313" key="2">
    <source>
        <dbReference type="EMBL" id="GAA1983374.1"/>
    </source>
</evidence>
<name>A0ABN2SCN3_9PSEU</name>
<feature type="region of interest" description="Disordered" evidence="1">
    <location>
        <begin position="1"/>
        <end position="23"/>
    </location>
</feature>
<reference evidence="2 3" key="1">
    <citation type="journal article" date="2019" name="Int. J. Syst. Evol. Microbiol.">
        <title>The Global Catalogue of Microorganisms (GCM) 10K type strain sequencing project: providing services to taxonomists for standard genome sequencing and annotation.</title>
        <authorList>
            <consortium name="The Broad Institute Genomics Platform"/>
            <consortium name="The Broad Institute Genome Sequencing Center for Infectious Disease"/>
            <person name="Wu L."/>
            <person name="Ma J."/>
        </authorList>
    </citation>
    <scope>NUCLEOTIDE SEQUENCE [LARGE SCALE GENOMIC DNA]</scope>
    <source>
        <strain evidence="2 3">JCM 14545</strain>
    </source>
</reference>
<feature type="compositionally biased region" description="Polar residues" evidence="1">
    <location>
        <begin position="1"/>
        <end position="10"/>
    </location>
</feature>
<accession>A0ABN2SCN3</accession>